<dbReference type="GO" id="GO:0008180">
    <property type="term" value="C:COP9 signalosome"/>
    <property type="evidence" value="ECO:0007669"/>
    <property type="project" value="TreeGrafter"/>
</dbReference>
<dbReference type="PANTHER" id="PTHR10758">
    <property type="entry name" value="26S PROTEASOME NON-ATPASE REGULATORY SUBUNIT 3/COP9 SIGNALOSOME COMPLEX SUBUNIT 3"/>
    <property type="match status" value="1"/>
</dbReference>
<reference evidence="4 5" key="1">
    <citation type="journal article" date="2015" name="Environ. Microbiol.">
        <title>Metagenome sequence of Elaphomyces granulatus from sporocarp tissue reveals Ascomycota ectomycorrhizal fingerprints of genome expansion and a Proteobacteria-rich microbiome.</title>
        <authorList>
            <person name="Quandt C.A."/>
            <person name="Kohler A."/>
            <person name="Hesse C.N."/>
            <person name="Sharpton T.J."/>
            <person name="Martin F."/>
            <person name="Spatafora J.W."/>
        </authorList>
    </citation>
    <scope>NUCLEOTIDE SEQUENCE [LARGE SCALE GENOMIC DNA]</scope>
    <source>
        <strain evidence="4 5">OSC145934</strain>
    </source>
</reference>
<evidence type="ECO:0000256" key="2">
    <source>
        <dbReference type="SAM" id="MobiDB-lite"/>
    </source>
</evidence>
<dbReference type="PANTHER" id="PTHR10758:SF1">
    <property type="entry name" value="COP9 SIGNALOSOME COMPLEX SUBUNIT 3"/>
    <property type="match status" value="1"/>
</dbReference>
<dbReference type="OrthoDB" id="29061at2759"/>
<keyword evidence="1" id="KW-0963">Cytoplasm</keyword>
<evidence type="ECO:0000256" key="1">
    <source>
        <dbReference type="ARBA" id="ARBA00022490"/>
    </source>
</evidence>
<evidence type="ECO:0000313" key="5">
    <source>
        <dbReference type="Proteomes" id="UP000243515"/>
    </source>
</evidence>
<accession>A0A232LQ78</accession>
<dbReference type="InterPro" id="IPR050756">
    <property type="entry name" value="CSN3"/>
</dbReference>
<protein>
    <recommendedName>
        <fullName evidence="3">COP9 signalosome complex subunit 3 N-terminal helical repeats domain-containing protein</fullName>
    </recommendedName>
</protein>
<dbReference type="InterPro" id="IPR055089">
    <property type="entry name" value="COP9_N"/>
</dbReference>
<feature type="region of interest" description="Disordered" evidence="2">
    <location>
        <begin position="468"/>
        <end position="503"/>
    </location>
</feature>
<proteinExistence type="predicted"/>
<dbReference type="EMBL" id="NPHW01005885">
    <property type="protein sequence ID" value="OXV06316.1"/>
    <property type="molecule type" value="Genomic_DNA"/>
</dbReference>
<dbReference type="Pfam" id="PF22788">
    <property type="entry name" value="COP9_hel_rpt"/>
    <property type="match status" value="1"/>
</dbReference>
<evidence type="ECO:0000259" key="3">
    <source>
        <dbReference type="Pfam" id="PF22788"/>
    </source>
</evidence>
<keyword evidence="5" id="KW-1185">Reference proteome</keyword>
<feature type="compositionally biased region" description="Acidic residues" evidence="2">
    <location>
        <begin position="492"/>
        <end position="503"/>
    </location>
</feature>
<evidence type="ECO:0000313" key="4">
    <source>
        <dbReference type="EMBL" id="OXV06316.1"/>
    </source>
</evidence>
<gene>
    <name evidence="4" type="ORF">Egran_05916</name>
</gene>
<sequence>MSDLLSNILSFSPQTVPRLVSDAEYDEQIRNHFAHLTQILPARFAGGYAEALDLLQLLDPSVHSLSYLLIFHYHILAFQKKTNQTVPEDVHPGKNLWSKAVLFLRVFDPIQVRYAGHEWRGVVELVAKAAEIVNKPILALRPIRDAILRLDPSGASFTSNHVLFGRLCLRARAYLMALPVIDKDIFYFPSGTDRAHYRRHQPFLCAQHECSAAFITHTSGFSTKLTYRDHLQYFVYSSMIFMGLKEWKKALHILSIVISLPSINVVSMIMVEAYKKWILLSLLETGRPLPLPNMTPPHMANLYRSLARPYEALADIFKKGNADRLKAEVDVGRSIWQMDNNTGLVEQVLAACRQHSILKMGNTFAALTMTDLSHRTMLNDVNFKEDELLASSLIISRKLNATLLNRKDTFSSTMLRFSTSVPSTDVNKETSIQQPLLIERQRLMVLCANVNESDKRLQLTKEHINTLRKGLKRNDNGPRDGSTLSKGASPEFDFEEDMMADLQ</sequence>
<organism evidence="4 5">
    <name type="scientific">Elaphomyces granulatus</name>
    <dbReference type="NCBI Taxonomy" id="519963"/>
    <lineage>
        <taxon>Eukaryota</taxon>
        <taxon>Fungi</taxon>
        <taxon>Dikarya</taxon>
        <taxon>Ascomycota</taxon>
        <taxon>Pezizomycotina</taxon>
        <taxon>Eurotiomycetes</taxon>
        <taxon>Eurotiomycetidae</taxon>
        <taxon>Eurotiales</taxon>
        <taxon>Elaphomycetaceae</taxon>
        <taxon>Elaphomyces</taxon>
    </lineage>
</organism>
<name>A0A232LQ78_9EURO</name>
<dbReference type="Proteomes" id="UP000243515">
    <property type="component" value="Unassembled WGS sequence"/>
</dbReference>
<dbReference type="AlphaFoldDB" id="A0A232LQ78"/>
<dbReference type="GO" id="GO:0006511">
    <property type="term" value="P:ubiquitin-dependent protein catabolic process"/>
    <property type="evidence" value="ECO:0007669"/>
    <property type="project" value="TreeGrafter"/>
</dbReference>
<feature type="domain" description="COP9 signalosome complex subunit 3 N-terminal helical repeats" evidence="3">
    <location>
        <begin position="53"/>
        <end position="297"/>
    </location>
</feature>
<comment type="caution">
    <text evidence="4">The sequence shown here is derived from an EMBL/GenBank/DDBJ whole genome shotgun (WGS) entry which is preliminary data.</text>
</comment>